<dbReference type="GO" id="GO:0031469">
    <property type="term" value="C:bacterial microcompartment"/>
    <property type="evidence" value="ECO:0007669"/>
    <property type="project" value="UniProtKB-SubCell"/>
</dbReference>
<organism evidence="5 6">
    <name type="scientific">Exobacillus caeni</name>
    <dbReference type="NCBI Taxonomy" id="2574798"/>
    <lineage>
        <taxon>Bacteria</taxon>
        <taxon>Bacillati</taxon>
        <taxon>Bacillota</taxon>
        <taxon>Bacilli</taxon>
        <taxon>Bacillales</taxon>
        <taxon>Guptibacillaceae</taxon>
        <taxon>Exobacillus</taxon>
    </lineage>
</organism>
<sequence length="89" mass="9208">MTMKAIGMIETRGLTAAIEALDSMAKAANVSLVDMKRVGSGLVTVIVEGDVAAVTAAVEVGRMAPNKTGGELVSFNVIPRPHSELSKIL</sequence>
<evidence type="ECO:0000256" key="1">
    <source>
        <dbReference type="ARBA" id="ARBA00024322"/>
    </source>
</evidence>
<evidence type="ECO:0000259" key="4">
    <source>
        <dbReference type="PROSITE" id="PS51930"/>
    </source>
</evidence>
<proteinExistence type="inferred from homology"/>
<evidence type="ECO:0000256" key="2">
    <source>
        <dbReference type="ARBA" id="ARBA00024446"/>
    </source>
</evidence>
<reference evidence="5 6" key="1">
    <citation type="submission" date="2019-04" db="EMBL/GenBank/DDBJ databases">
        <title>Bacillus caeni sp. nov., a bacterium isolated from mangrove sediment.</title>
        <authorList>
            <person name="Huang H."/>
            <person name="Mo K."/>
            <person name="Hu Y."/>
        </authorList>
    </citation>
    <scope>NUCLEOTIDE SEQUENCE [LARGE SCALE GENOMIC DNA]</scope>
    <source>
        <strain evidence="5 6">HB172195</strain>
    </source>
</reference>
<dbReference type="SUPFAM" id="SSF143414">
    <property type="entry name" value="CcmK-like"/>
    <property type="match status" value="1"/>
</dbReference>
<evidence type="ECO:0000256" key="3">
    <source>
        <dbReference type="PROSITE-ProRule" id="PRU01278"/>
    </source>
</evidence>
<dbReference type="CDD" id="cd07045">
    <property type="entry name" value="BMC_CcmK_like"/>
    <property type="match status" value="1"/>
</dbReference>
<evidence type="ECO:0000313" key="5">
    <source>
        <dbReference type="EMBL" id="TLS38938.1"/>
    </source>
</evidence>
<dbReference type="Gene3D" id="3.30.70.1710">
    <property type="match status" value="1"/>
</dbReference>
<name>A0A5R9FB91_9BACL</name>
<protein>
    <submittedName>
        <fullName evidence="5">BMC domain-containing protein</fullName>
    </submittedName>
</protein>
<dbReference type="InterPro" id="IPR044872">
    <property type="entry name" value="CcmK/CsoS1_BMC"/>
</dbReference>
<keyword evidence="2" id="KW-1283">Bacterial microcompartment</keyword>
<dbReference type="OrthoDB" id="9812608at2"/>
<accession>A0A5R9FB91</accession>
<evidence type="ECO:0000313" key="6">
    <source>
        <dbReference type="Proteomes" id="UP000308230"/>
    </source>
</evidence>
<keyword evidence="6" id="KW-1185">Reference proteome</keyword>
<gene>
    <name evidence="5" type="ORF">FCL54_01100</name>
</gene>
<dbReference type="Proteomes" id="UP000308230">
    <property type="component" value="Unassembled WGS sequence"/>
</dbReference>
<dbReference type="PANTHER" id="PTHR33941:SF11">
    <property type="entry name" value="BACTERIAL MICROCOMPARTMENT SHELL PROTEIN PDUJ"/>
    <property type="match status" value="1"/>
</dbReference>
<dbReference type="PROSITE" id="PS51930">
    <property type="entry name" value="BMC_2"/>
    <property type="match status" value="1"/>
</dbReference>
<dbReference type="Pfam" id="PF00936">
    <property type="entry name" value="BMC"/>
    <property type="match status" value="1"/>
</dbReference>
<dbReference type="EMBL" id="SWLG01000001">
    <property type="protein sequence ID" value="TLS38938.1"/>
    <property type="molecule type" value="Genomic_DNA"/>
</dbReference>
<dbReference type="InterPro" id="IPR050575">
    <property type="entry name" value="BMC_shell"/>
</dbReference>
<dbReference type="SMART" id="SM00877">
    <property type="entry name" value="BMC"/>
    <property type="match status" value="1"/>
</dbReference>
<comment type="similarity">
    <text evidence="3">Belongs to the bacterial microcompartments protein family.</text>
</comment>
<dbReference type="AlphaFoldDB" id="A0A5R9FB91"/>
<comment type="subcellular location">
    <subcellularLocation>
        <location evidence="1">Bacterial microcompartment</location>
    </subcellularLocation>
</comment>
<feature type="domain" description="BMC" evidence="4">
    <location>
        <begin position="5"/>
        <end position="89"/>
    </location>
</feature>
<comment type="caution">
    <text evidence="5">The sequence shown here is derived from an EMBL/GenBank/DDBJ whole genome shotgun (WGS) entry which is preliminary data.</text>
</comment>
<dbReference type="PANTHER" id="PTHR33941">
    <property type="entry name" value="PROPANEDIOL UTILIZATION PROTEIN PDUA"/>
    <property type="match status" value="1"/>
</dbReference>
<dbReference type="InterPro" id="IPR037233">
    <property type="entry name" value="CcmK-like_sf"/>
</dbReference>
<dbReference type="InterPro" id="IPR000249">
    <property type="entry name" value="BMC_dom"/>
</dbReference>